<comment type="caution">
    <text evidence="2">The sequence shown here is derived from an EMBL/GenBank/DDBJ whole genome shotgun (WGS) entry which is preliminary data.</text>
</comment>
<gene>
    <name evidence="2" type="ORF">ACHAXA_008634</name>
</gene>
<dbReference type="AlphaFoldDB" id="A0ABD3RID5"/>
<feature type="region of interest" description="Disordered" evidence="1">
    <location>
        <begin position="400"/>
        <end position="448"/>
    </location>
</feature>
<keyword evidence="3" id="KW-1185">Reference proteome</keyword>
<dbReference type="Proteomes" id="UP001530377">
    <property type="component" value="Unassembled WGS sequence"/>
</dbReference>
<organism evidence="2 3">
    <name type="scientific">Cyclostephanos tholiformis</name>
    <dbReference type="NCBI Taxonomy" id="382380"/>
    <lineage>
        <taxon>Eukaryota</taxon>
        <taxon>Sar</taxon>
        <taxon>Stramenopiles</taxon>
        <taxon>Ochrophyta</taxon>
        <taxon>Bacillariophyta</taxon>
        <taxon>Coscinodiscophyceae</taxon>
        <taxon>Thalassiosirophycidae</taxon>
        <taxon>Stephanodiscales</taxon>
        <taxon>Stephanodiscaceae</taxon>
        <taxon>Cyclostephanos</taxon>
    </lineage>
</organism>
<feature type="region of interest" description="Disordered" evidence="1">
    <location>
        <begin position="96"/>
        <end position="127"/>
    </location>
</feature>
<feature type="compositionally biased region" description="Pro residues" evidence="1">
    <location>
        <begin position="146"/>
        <end position="163"/>
    </location>
</feature>
<reference evidence="2 3" key="1">
    <citation type="submission" date="2024-10" db="EMBL/GenBank/DDBJ databases">
        <title>Updated reference genomes for cyclostephanoid diatoms.</title>
        <authorList>
            <person name="Roberts W.R."/>
            <person name="Alverson A.J."/>
        </authorList>
    </citation>
    <scope>NUCLEOTIDE SEQUENCE [LARGE SCALE GENOMIC DNA]</scope>
    <source>
        <strain evidence="2 3">AJA228-03</strain>
    </source>
</reference>
<evidence type="ECO:0000256" key="1">
    <source>
        <dbReference type="SAM" id="MobiDB-lite"/>
    </source>
</evidence>
<evidence type="ECO:0000313" key="3">
    <source>
        <dbReference type="Proteomes" id="UP001530377"/>
    </source>
</evidence>
<feature type="compositionally biased region" description="Low complexity" evidence="1">
    <location>
        <begin position="98"/>
        <end position="111"/>
    </location>
</feature>
<evidence type="ECO:0000313" key="2">
    <source>
        <dbReference type="EMBL" id="KAL3810266.1"/>
    </source>
</evidence>
<protein>
    <submittedName>
        <fullName evidence="2">Uncharacterized protein</fullName>
    </submittedName>
</protein>
<feature type="compositionally biased region" description="Low complexity" evidence="1">
    <location>
        <begin position="164"/>
        <end position="193"/>
    </location>
</feature>
<dbReference type="EMBL" id="JALLPB020000342">
    <property type="protein sequence ID" value="KAL3810266.1"/>
    <property type="molecule type" value="Genomic_DNA"/>
</dbReference>
<proteinExistence type="predicted"/>
<name>A0ABD3RID5_9STRA</name>
<feature type="region of interest" description="Disordered" evidence="1">
    <location>
        <begin position="140"/>
        <end position="197"/>
    </location>
</feature>
<sequence>MILRFKLYCYVAAAGATATLPLACAFVVPPPAPSSSSTTTTTITRRLMSLNPDWDNADFLSSLGGSKDQMDEANDSYYRQSENRAAMDAWRLNRQMTEQRQQGQQPQQRQTAPPPPPPTVAEQQQQGPSPEFFKKIGLAEGQPQPLTTPPPSYAQQYPPPPQQQPQSQQQPFQQTPMYQPSQQQQPQQGQAQQFYDANGNPVSLPMVYDAYGNLVAYNPTPIQQLQFQPPPQQLPIQPPPLGGGYAPSLEFLDAAPLPPKTKGTDVPRPVGYNPDAFAMSNTADVYFAQLKQDSKVRKLARMSGDLETANKVFADESVRRIGDSWQANPYTKEKNILEARAEIEGAVLMQTGGGYYAEEDTDSTKAISYREKLAQMKSKRVGGGPSSPLAAAAAASNTVSSGASMPAADGRPSTTTGGVVRPSAIPSPVADVPPPKPTTPPPQVGLSTSTISLSAPVATTDEEDVRRKVRTLQGLLLKQRGGPGFGAGRLKAPEARRLEETLEEVKGILRAELDVGGAASTASDSTETARAVVPAPTMPPPPAIIVDLPPPRTNAMSTTMTSDPLAGSVACVEAVLRMYKESNPAEREAMIIPLREALMAAASASNKYIAETELSAHRSAMEAGPATAFASLGRDVTPARPIMGFPTSYDAVTDSHEAVEGVVSTPTAVATGDGNEANEKKLEEAYSALLNARGNGGKLGLKNISGNEANDLSAKLIAMRGVLLDELNNGI</sequence>
<feature type="compositionally biased region" description="Pro residues" evidence="1">
    <location>
        <begin position="431"/>
        <end position="443"/>
    </location>
</feature>
<accession>A0ABD3RID5</accession>